<dbReference type="GO" id="GO:0004798">
    <property type="term" value="F:dTMP kinase activity"/>
    <property type="evidence" value="ECO:0007669"/>
    <property type="project" value="UniProtKB-EC"/>
</dbReference>
<evidence type="ECO:0000256" key="6">
    <source>
        <dbReference type="ARBA" id="ARBA00017144"/>
    </source>
</evidence>
<dbReference type="InterPro" id="IPR033932">
    <property type="entry name" value="YtcJ-like"/>
</dbReference>
<dbReference type="GO" id="GO:0006233">
    <property type="term" value="P:dTDP biosynthetic process"/>
    <property type="evidence" value="ECO:0007669"/>
    <property type="project" value="InterPro"/>
</dbReference>
<evidence type="ECO:0000256" key="10">
    <source>
        <dbReference type="ARBA" id="ARBA00022741"/>
    </source>
</evidence>
<dbReference type="Gene3D" id="3.10.310.70">
    <property type="match status" value="1"/>
</dbReference>
<comment type="caution">
    <text evidence="18">The sequence shown here is derived from an EMBL/GenBank/DDBJ whole genome shotgun (WGS) entry which is preliminary data.</text>
</comment>
<evidence type="ECO:0000256" key="11">
    <source>
        <dbReference type="ARBA" id="ARBA00022777"/>
    </source>
</evidence>
<dbReference type="Gene3D" id="2.30.40.10">
    <property type="entry name" value="Urease, subunit C, domain 1"/>
    <property type="match status" value="1"/>
</dbReference>
<comment type="similarity">
    <text evidence="4">Belongs to the thymidylate kinase family.</text>
</comment>
<dbReference type="InterPro" id="IPR027417">
    <property type="entry name" value="P-loop_NTPase"/>
</dbReference>
<feature type="region of interest" description="Disordered" evidence="15">
    <location>
        <begin position="269"/>
        <end position="321"/>
    </location>
</feature>
<protein>
    <recommendedName>
        <fullName evidence="6">Thymidylate kinase</fullName>
        <ecNumber evidence="5">2.7.4.9</ecNumber>
    </recommendedName>
</protein>
<dbReference type="GO" id="GO:0005524">
    <property type="term" value="F:ATP binding"/>
    <property type="evidence" value="ECO:0007669"/>
    <property type="project" value="UniProtKB-KW"/>
</dbReference>
<dbReference type="RefSeq" id="XP_051365824.1">
    <property type="nucleotide sequence ID" value="XM_051502654.1"/>
</dbReference>
<keyword evidence="14" id="KW-0472">Membrane</keyword>
<evidence type="ECO:0000256" key="15">
    <source>
        <dbReference type="SAM" id="MobiDB-lite"/>
    </source>
</evidence>
<dbReference type="InterPro" id="IPR002523">
    <property type="entry name" value="MgTranspt_CorA/ZnTranspt_ZntB"/>
</dbReference>
<dbReference type="InterPro" id="IPR018095">
    <property type="entry name" value="Thymidylate_kin_CS"/>
</dbReference>
<gene>
    <name evidence="18" type="ORF">J7T54_008062</name>
</gene>
<evidence type="ECO:0000256" key="9">
    <source>
        <dbReference type="ARBA" id="ARBA00022727"/>
    </source>
</evidence>
<dbReference type="InterPro" id="IPR045861">
    <property type="entry name" value="CorA_cytoplasmic_dom"/>
</dbReference>
<comment type="pathway">
    <text evidence="2">Pyrimidine metabolism; dTTP biosynthesis.</text>
</comment>
<dbReference type="Gene3D" id="3.30.460.20">
    <property type="entry name" value="CorA soluble domain-like"/>
    <property type="match status" value="1"/>
</dbReference>
<dbReference type="SUPFAM" id="SSF144083">
    <property type="entry name" value="Magnesium transport protein CorA, transmembrane region"/>
    <property type="match status" value="1"/>
</dbReference>
<feature type="compositionally biased region" description="Polar residues" evidence="15">
    <location>
        <begin position="230"/>
        <end position="240"/>
    </location>
</feature>
<keyword evidence="7" id="KW-0808">Transferase</keyword>
<dbReference type="CDD" id="cd01672">
    <property type="entry name" value="TMPK"/>
    <property type="match status" value="1"/>
</dbReference>
<dbReference type="Pfam" id="PF02223">
    <property type="entry name" value="Thymidylate_kin"/>
    <property type="match status" value="1"/>
</dbReference>
<dbReference type="SUPFAM" id="SSF51556">
    <property type="entry name" value="Metallo-dependent hydrolases"/>
    <property type="match status" value="1"/>
</dbReference>
<keyword evidence="12" id="KW-0067">ATP-binding</keyword>
<dbReference type="Pfam" id="PF07969">
    <property type="entry name" value="Amidohydro_3"/>
    <property type="match status" value="1"/>
</dbReference>
<dbReference type="InterPro" id="IPR039430">
    <property type="entry name" value="Thymidylate_kin-like_dom"/>
</dbReference>
<comment type="subcellular location">
    <subcellularLocation>
        <location evidence="1">Membrane</location>
        <topology evidence="1">Multi-pass membrane protein</topology>
    </subcellularLocation>
</comment>
<dbReference type="InterPro" id="IPR032466">
    <property type="entry name" value="Metal_Hydrolase"/>
</dbReference>
<evidence type="ECO:0000256" key="13">
    <source>
        <dbReference type="ARBA" id="ARBA00022989"/>
    </source>
</evidence>
<keyword evidence="10" id="KW-0547">Nucleotide-binding</keyword>
<dbReference type="SUPFAM" id="SSF143865">
    <property type="entry name" value="CorA soluble domain-like"/>
    <property type="match status" value="1"/>
</dbReference>
<evidence type="ECO:0000256" key="4">
    <source>
        <dbReference type="ARBA" id="ARBA00009776"/>
    </source>
</evidence>
<dbReference type="PANTHER" id="PTHR22642">
    <property type="entry name" value="IMIDAZOLONEPROPIONASE"/>
    <property type="match status" value="1"/>
</dbReference>
<dbReference type="InterPro" id="IPR011059">
    <property type="entry name" value="Metal-dep_hydrolase_composite"/>
</dbReference>
<dbReference type="PROSITE" id="PS01331">
    <property type="entry name" value="THYMIDYLATE_KINASE"/>
    <property type="match status" value="1"/>
</dbReference>
<evidence type="ECO:0000256" key="3">
    <source>
        <dbReference type="ARBA" id="ARBA00009765"/>
    </source>
</evidence>
<comment type="similarity">
    <text evidence="3">Belongs to the CorA metal ion transporter (MIT) (TC 1.A.35) family.</text>
</comment>
<dbReference type="InterPro" id="IPR013108">
    <property type="entry name" value="Amidohydro_3"/>
</dbReference>
<feature type="compositionally biased region" description="Low complexity" evidence="15">
    <location>
        <begin position="308"/>
        <end position="321"/>
    </location>
</feature>
<dbReference type="CDD" id="cd01300">
    <property type="entry name" value="YtcJ_like"/>
    <property type="match status" value="1"/>
</dbReference>
<organism evidence="18 19">
    <name type="scientific">Emericellopsis cladophorae</name>
    <dbReference type="NCBI Taxonomy" id="2686198"/>
    <lineage>
        <taxon>Eukaryota</taxon>
        <taxon>Fungi</taxon>
        <taxon>Dikarya</taxon>
        <taxon>Ascomycota</taxon>
        <taxon>Pezizomycotina</taxon>
        <taxon>Sordariomycetes</taxon>
        <taxon>Hypocreomycetidae</taxon>
        <taxon>Hypocreales</taxon>
        <taxon>Bionectriaceae</taxon>
        <taxon>Emericellopsis</taxon>
    </lineage>
</organism>
<dbReference type="InterPro" id="IPR018094">
    <property type="entry name" value="Thymidylate_kinase"/>
</dbReference>
<evidence type="ECO:0000313" key="19">
    <source>
        <dbReference type="Proteomes" id="UP001055219"/>
    </source>
</evidence>
<evidence type="ECO:0000256" key="5">
    <source>
        <dbReference type="ARBA" id="ARBA00012980"/>
    </source>
</evidence>
<dbReference type="Proteomes" id="UP001055219">
    <property type="component" value="Unassembled WGS sequence"/>
</dbReference>
<dbReference type="GO" id="GO:0016020">
    <property type="term" value="C:membrane"/>
    <property type="evidence" value="ECO:0007669"/>
    <property type="project" value="UniProtKB-SubCell"/>
</dbReference>
<evidence type="ECO:0000256" key="2">
    <source>
        <dbReference type="ARBA" id="ARBA00004992"/>
    </source>
</evidence>
<dbReference type="Pfam" id="PF01544">
    <property type="entry name" value="CorA"/>
    <property type="match status" value="1"/>
</dbReference>
<proteinExistence type="inferred from homology"/>
<keyword evidence="13" id="KW-1133">Transmembrane helix</keyword>
<dbReference type="SUPFAM" id="SSF51338">
    <property type="entry name" value="Composite domain of metallo-dependent hydrolases"/>
    <property type="match status" value="1"/>
</dbReference>
<keyword evidence="11" id="KW-0418">Kinase</keyword>
<evidence type="ECO:0000256" key="12">
    <source>
        <dbReference type="ARBA" id="ARBA00022840"/>
    </source>
</evidence>
<feature type="compositionally biased region" description="Basic and acidic residues" evidence="15">
    <location>
        <begin position="278"/>
        <end position="288"/>
    </location>
</feature>
<dbReference type="InterPro" id="IPR045863">
    <property type="entry name" value="CorA_TM1_TM2"/>
</dbReference>
<feature type="region of interest" description="Disordered" evidence="15">
    <location>
        <begin position="226"/>
        <end position="251"/>
    </location>
</feature>
<dbReference type="Gene3D" id="3.20.20.140">
    <property type="entry name" value="Metal-dependent hydrolases"/>
    <property type="match status" value="1"/>
</dbReference>
<evidence type="ECO:0000256" key="8">
    <source>
        <dbReference type="ARBA" id="ARBA00022692"/>
    </source>
</evidence>
<evidence type="ECO:0000256" key="14">
    <source>
        <dbReference type="ARBA" id="ARBA00023136"/>
    </source>
</evidence>
<keyword evidence="19" id="KW-1185">Reference proteome</keyword>
<keyword evidence="9" id="KW-0545">Nucleotide biosynthesis</keyword>
<reference evidence="18" key="2">
    <citation type="submission" date="2022-07" db="EMBL/GenBank/DDBJ databases">
        <authorList>
            <person name="Goncalves M.F.M."/>
            <person name="Hilario S."/>
            <person name="Van De Peer Y."/>
            <person name="Esteves A.C."/>
            <person name="Alves A."/>
        </authorList>
    </citation>
    <scope>NUCLEOTIDE SEQUENCE</scope>
    <source>
        <strain evidence="18">MUM 19.33</strain>
    </source>
</reference>
<dbReference type="HAMAP" id="MF_00165">
    <property type="entry name" value="Thymidylate_kinase"/>
    <property type="match status" value="1"/>
</dbReference>
<dbReference type="OrthoDB" id="3501663at2759"/>
<dbReference type="EMBL" id="JAGIXG020000003">
    <property type="protein sequence ID" value="KAI6784968.1"/>
    <property type="molecule type" value="Genomic_DNA"/>
</dbReference>
<feature type="region of interest" description="Disordered" evidence="15">
    <location>
        <begin position="333"/>
        <end position="364"/>
    </location>
</feature>
<dbReference type="Gene3D" id="1.20.58.340">
    <property type="entry name" value="Magnesium transport protein CorA, transmembrane region"/>
    <property type="match status" value="2"/>
</dbReference>
<dbReference type="EC" id="2.7.4.9" evidence="5"/>
<dbReference type="PANTHER" id="PTHR22642:SF20">
    <property type="entry name" value="AMIDOHYDROLASE 3 DOMAIN-CONTAINING PROTEIN"/>
    <property type="match status" value="1"/>
</dbReference>
<sequence>MTSEPSRRGAFIVLEGLDRSGKTTQVKLLEQRFIEAGRPAKTMRFPDRSTVIGKMIDGYLKSDVEVEDHVIHLLFSANRKSIKRLLNEGTTIVCDRYYHSGIVYSYAKSNLSMPLSWLTAPESGLPRPDAVLFLDLTPDEARARGGWGNEIYEKEGMQKKVGEAFRQLGGVIDGGEIERDEDVVVVNAGGSVEDVSEKIWSVVAGVLNAVERGEKGGLFEHCPSDCDGTMSGSRPHTSEAQPGDDPIAIDHAPAHATSHPLTVDTQNLQNIPSTAGEPQHDASSDSRVHQASPSLLSPSLRLRRRNTLAPPSAGGLGGRARAATFRTVEDYDELETDHNERPGWQPGSEPGYDPQLPDGGHASMPTLSAPCQITVVDWADHHVEKRHFDNQGFIEYIARPKEKWAKCRWINVNGLSWDVIQAVGFHKGLHKLALEDVMNLRNRTKADWYPNHAFIIMTLQKLVHLVSEDDSSSSSSSTSLSSHKSFRSLRESFMDLWRSKRSEREEAIKSIGRDSEKVMPNIANGLEALPGGSMLNETAMLRSLQRYHASGNEARTEYMERHSSLAPHKMAISAEQVSLFLTSDNTVISFFEGSAGDVERPIVTRLCTPGTILRESVDGSLLIQAIIDAIIDLAIPLAAVYTDVIGDLELDVLTSPSMHQSRSLYICIAEINKMLSFLNPVDNLVNVLRDHCTLLEQDEAMEELENPESGVIITPKTQTYLGDVLDHCIIVTENLQQLKQSSDNLISLIFNTISAGQNESMKQLTTVTIIFLPLTFITGFFGQNFPPELFPEVKNGIWYFVDILLCAMATDRIIFRNAQVYQSSHQDEKPSLVDCMIVHNGEIAFVGSLSDPAVHAARDQGAAERDIGGLKILPSFIDGHVHLLLLGQSLTKVALDDCKSLEDIRDRMREAARNDPGAKRLYGKGWMHSMTPDGVDASMLDDIDPRPMYIDTKDLHSTWANTAGVKEVCEVMLLDFDGSTPDPPGGSFSRDAQGRLNGVFNESAVFEIIWPFVARVASVEERKESIRAAIRAFNACGYTGMVDMAMDDTIWEPLVELRNQEGLGGMRVAAYWLMKPLKEDSGVDAVLAQVDHAAKLAREFKEQDCRVVGIKVICDGIIDACTASLTEPYSTGINPDPIWPEEVLHPLVKRAHDAGLQVALHAIGDRTINTAINVLEKNTNASRRPRIEHLELASESDAARLGKLGITASIQPVHADPAILRAWPRLLGEHRCKRRFAYREFADGGANLALGSDAPTAPHVPLPNLYVATTRKSYREPACEEVVNPEFALTVCQAVAGATLGSAYSCFADQWTGDLRVGKQADFVVCDVELEPEGLIRGVVKETWFEGRQVFQKE</sequence>
<dbReference type="GeneID" id="75834534"/>
<dbReference type="FunFam" id="3.40.50.300:FF:000679">
    <property type="entry name" value="Thymidylate kinase"/>
    <property type="match status" value="1"/>
</dbReference>
<accession>A0A9P9Y7V2</accession>
<name>A0A9P9Y7V2_9HYPO</name>
<evidence type="ECO:0000256" key="7">
    <source>
        <dbReference type="ARBA" id="ARBA00022679"/>
    </source>
</evidence>
<evidence type="ECO:0000313" key="18">
    <source>
        <dbReference type="EMBL" id="KAI6784968.1"/>
    </source>
</evidence>
<evidence type="ECO:0000256" key="1">
    <source>
        <dbReference type="ARBA" id="ARBA00004141"/>
    </source>
</evidence>
<feature type="domain" description="Thymidylate kinase-like" evidence="16">
    <location>
        <begin position="14"/>
        <end position="199"/>
    </location>
</feature>
<feature type="domain" description="Amidohydrolase 3" evidence="17">
    <location>
        <begin position="866"/>
        <end position="1351"/>
    </location>
</feature>
<dbReference type="GO" id="GO:0046873">
    <property type="term" value="F:metal ion transmembrane transporter activity"/>
    <property type="evidence" value="ECO:0007669"/>
    <property type="project" value="InterPro"/>
</dbReference>
<dbReference type="GO" id="GO:0016810">
    <property type="term" value="F:hydrolase activity, acting on carbon-nitrogen (but not peptide) bonds"/>
    <property type="evidence" value="ECO:0007669"/>
    <property type="project" value="InterPro"/>
</dbReference>
<evidence type="ECO:0000259" key="16">
    <source>
        <dbReference type="Pfam" id="PF02223"/>
    </source>
</evidence>
<dbReference type="NCBIfam" id="TIGR00041">
    <property type="entry name" value="DTMP_kinase"/>
    <property type="match status" value="1"/>
</dbReference>
<reference evidence="18" key="1">
    <citation type="journal article" date="2021" name="J Fungi (Basel)">
        <title>Genomic and Metabolomic Analyses of the Marine Fungus Emericellopsis cladophorae: Insights into Saltwater Adaptability Mechanisms and Its Biosynthetic Potential.</title>
        <authorList>
            <person name="Goncalves M.F.M."/>
            <person name="Hilario S."/>
            <person name="Van de Peer Y."/>
            <person name="Esteves A.C."/>
            <person name="Alves A."/>
        </authorList>
    </citation>
    <scope>NUCLEOTIDE SEQUENCE</scope>
    <source>
        <strain evidence="18">MUM 19.33</strain>
    </source>
</reference>
<dbReference type="Gene3D" id="3.40.50.300">
    <property type="entry name" value="P-loop containing nucleotide triphosphate hydrolases"/>
    <property type="match status" value="1"/>
</dbReference>
<keyword evidence="8" id="KW-0812">Transmembrane</keyword>
<evidence type="ECO:0000259" key="17">
    <source>
        <dbReference type="Pfam" id="PF07969"/>
    </source>
</evidence>
<dbReference type="SUPFAM" id="SSF52540">
    <property type="entry name" value="P-loop containing nucleoside triphosphate hydrolases"/>
    <property type="match status" value="1"/>
</dbReference>